<evidence type="ECO:0000256" key="5">
    <source>
        <dbReference type="ARBA" id="ARBA00023136"/>
    </source>
</evidence>
<evidence type="ECO:0000256" key="2">
    <source>
        <dbReference type="ARBA" id="ARBA00022448"/>
    </source>
</evidence>
<dbReference type="HOGENOM" id="CLU_007946_20_2_5"/>
<dbReference type="GO" id="GO:0015171">
    <property type="term" value="F:amino acid transmembrane transporter activity"/>
    <property type="evidence" value="ECO:0007669"/>
    <property type="project" value="TreeGrafter"/>
</dbReference>
<reference evidence="9 10" key="1">
    <citation type="journal article" date="2010" name="J. Bacteriol.">
        <title>Complete genome sequence of the aerobic facultative methanotroph Methylocella silvestris BL2.</title>
        <authorList>
            <person name="Chen Y."/>
            <person name="Crombie A."/>
            <person name="Rahman M.T."/>
            <person name="Dedysh S.N."/>
            <person name="Liesack W."/>
            <person name="Stott M.B."/>
            <person name="Alam M."/>
            <person name="Theisen A.R."/>
            <person name="Murrell J.C."/>
            <person name="Dunfield P.F."/>
        </authorList>
    </citation>
    <scope>NUCLEOTIDE SEQUENCE [LARGE SCALE GENOMIC DNA]</scope>
    <source>
        <strain evidence="10">DSM 15510 / CIP 108128 / LMG 27833 / NCIMB 13906 / BL2</strain>
    </source>
</reference>
<evidence type="ECO:0000256" key="6">
    <source>
        <dbReference type="SAM" id="MobiDB-lite"/>
    </source>
</evidence>
<feature type="transmembrane region" description="Helical" evidence="7">
    <location>
        <begin position="295"/>
        <end position="321"/>
    </location>
</feature>
<dbReference type="InterPro" id="IPR004841">
    <property type="entry name" value="AA-permease/SLC12A_dom"/>
</dbReference>
<feature type="transmembrane region" description="Helical" evidence="7">
    <location>
        <begin position="382"/>
        <end position="405"/>
    </location>
</feature>
<keyword evidence="2" id="KW-0813">Transport</keyword>
<feature type="transmembrane region" description="Helical" evidence="7">
    <location>
        <begin position="39"/>
        <end position="63"/>
    </location>
</feature>
<feature type="domain" description="Amino acid permease/ SLC12A" evidence="8">
    <location>
        <begin position="55"/>
        <end position="432"/>
    </location>
</feature>
<keyword evidence="4 7" id="KW-1133">Transmembrane helix</keyword>
<feature type="transmembrane region" description="Helical" evidence="7">
    <location>
        <begin position="213"/>
        <end position="232"/>
    </location>
</feature>
<comment type="subcellular location">
    <subcellularLocation>
        <location evidence="1">Membrane</location>
        <topology evidence="1">Multi-pass membrane protein</topology>
    </subcellularLocation>
</comment>
<feature type="transmembrane region" description="Helical" evidence="7">
    <location>
        <begin position="451"/>
        <end position="470"/>
    </location>
</feature>
<sequence>MRQMRSHGAGRNEATPKRAPPSGARTPNLRSNCLSYVEVLAQSISVIAPSTVPAAILGLIFATAGSGTWLSFLLGMIGLVLVSFNINQFARRSASPGSLYTYIVRGLGPTAGVLGGWALLFGYTLTGMSTLCGFAIIAGLLLGQIGVHLPVLALFAFGAIGACYIAFRDIQLSAKMMLIFEGAALALILVLGFVIWRFKGFAVDASQLTLKDATPGGVLMGVVLVVFGFSGFEASTSLGEEAKDPLRTIPRSVIQSVVVSGLVFIFMAYVVILGFEGSSASLDKTEAPLAFLADRIGWGWLGALINVGILLSFFSCTLASINSTARIAFSMARHGLFFDALGEAHAINETPYIAVGISALITFAVPAILFLCGVPAFEGQGYFGTLCSFGFLLVYILISIAAPMYLKSIGKLTRSAVLYSGLALGFMMLPFIGTIGLPGSSLFPPMEFPTSLLFGLFAAYMAIGLCWLLMQKSRHPKMIPTMRNAIESVDLQFAAPANASPNISAR</sequence>
<feature type="transmembrane region" description="Helical" evidence="7">
    <location>
        <begin position="111"/>
        <end position="141"/>
    </location>
</feature>
<feature type="transmembrane region" description="Helical" evidence="7">
    <location>
        <begin position="147"/>
        <end position="167"/>
    </location>
</feature>
<protein>
    <submittedName>
        <fullName evidence="9">Amino acid permease-associated region</fullName>
    </submittedName>
</protein>
<proteinExistence type="predicted"/>
<keyword evidence="10" id="KW-1185">Reference proteome</keyword>
<dbReference type="Gene3D" id="1.20.1740.10">
    <property type="entry name" value="Amino acid/polyamine transporter I"/>
    <property type="match status" value="1"/>
</dbReference>
<evidence type="ECO:0000256" key="4">
    <source>
        <dbReference type="ARBA" id="ARBA00022989"/>
    </source>
</evidence>
<dbReference type="PANTHER" id="PTHR43243">
    <property type="entry name" value="INNER MEMBRANE TRANSPORTER YGJI-RELATED"/>
    <property type="match status" value="1"/>
</dbReference>
<accession>B8ETB5</accession>
<evidence type="ECO:0000256" key="1">
    <source>
        <dbReference type="ARBA" id="ARBA00004141"/>
    </source>
</evidence>
<organism evidence="9 10">
    <name type="scientific">Methylocella silvestris (strain DSM 15510 / CIP 108128 / LMG 27833 / NCIMB 13906 / BL2)</name>
    <dbReference type="NCBI Taxonomy" id="395965"/>
    <lineage>
        <taxon>Bacteria</taxon>
        <taxon>Pseudomonadati</taxon>
        <taxon>Pseudomonadota</taxon>
        <taxon>Alphaproteobacteria</taxon>
        <taxon>Hyphomicrobiales</taxon>
        <taxon>Beijerinckiaceae</taxon>
        <taxon>Methylocella</taxon>
    </lineage>
</organism>
<dbReference type="STRING" id="395965.Msil_2839"/>
<dbReference type="PIRSF" id="PIRSF006060">
    <property type="entry name" value="AA_transporter"/>
    <property type="match status" value="1"/>
</dbReference>
<gene>
    <name evidence="9" type="ordered locus">Msil_2839</name>
</gene>
<feature type="region of interest" description="Disordered" evidence="6">
    <location>
        <begin position="1"/>
        <end position="27"/>
    </location>
</feature>
<feature type="transmembrane region" description="Helical" evidence="7">
    <location>
        <begin position="253"/>
        <end position="275"/>
    </location>
</feature>
<dbReference type="PANTHER" id="PTHR43243:SF4">
    <property type="entry name" value="CATIONIC AMINO ACID TRANSPORTER 4"/>
    <property type="match status" value="1"/>
</dbReference>
<feature type="transmembrane region" description="Helical" evidence="7">
    <location>
        <begin position="352"/>
        <end position="376"/>
    </location>
</feature>
<dbReference type="EMBL" id="CP001280">
    <property type="protein sequence ID" value="ACK51757.1"/>
    <property type="molecule type" value="Genomic_DNA"/>
</dbReference>
<evidence type="ECO:0000256" key="7">
    <source>
        <dbReference type="SAM" id="Phobius"/>
    </source>
</evidence>
<keyword evidence="3 7" id="KW-0812">Transmembrane</keyword>
<feature type="transmembrane region" description="Helical" evidence="7">
    <location>
        <begin position="417"/>
        <end position="439"/>
    </location>
</feature>
<dbReference type="KEGG" id="msl:Msil_2839"/>
<evidence type="ECO:0000313" key="9">
    <source>
        <dbReference type="EMBL" id="ACK51757.1"/>
    </source>
</evidence>
<dbReference type="eggNOG" id="COG0531">
    <property type="taxonomic scope" value="Bacteria"/>
</dbReference>
<dbReference type="AlphaFoldDB" id="B8ETB5"/>
<evidence type="ECO:0000313" key="10">
    <source>
        <dbReference type="Proteomes" id="UP000002257"/>
    </source>
</evidence>
<name>B8ETB5_METSB</name>
<feature type="transmembrane region" description="Helical" evidence="7">
    <location>
        <begin position="69"/>
        <end position="90"/>
    </location>
</feature>
<evidence type="ECO:0000256" key="3">
    <source>
        <dbReference type="ARBA" id="ARBA00022692"/>
    </source>
</evidence>
<dbReference type="GO" id="GO:0016020">
    <property type="term" value="C:membrane"/>
    <property type="evidence" value="ECO:0007669"/>
    <property type="project" value="UniProtKB-SubCell"/>
</dbReference>
<feature type="transmembrane region" description="Helical" evidence="7">
    <location>
        <begin position="179"/>
        <end position="198"/>
    </location>
</feature>
<evidence type="ECO:0000259" key="8">
    <source>
        <dbReference type="Pfam" id="PF00324"/>
    </source>
</evidence>
<dbReference type="Pfam" id="PF00324">
    <property type="entry name" value="AA_permease"/>
    <property type="match status" value="1"/>
</dbReference>
<keyword evidence="5 7" id="KW-0472">Membrane</keyword>
<dbReference type="Proteomes" id="UP000002257">
    <property type="component" value="Chromosome"/>
</dbReference>